<proteinExistence type="predicted"/>
<dbReference type="Gene3D" id="1.10.287.70">
    <property type="match status" value="1"/>
</dbReference>
<reference evidence="7 8" key="1">
    <citation type="submission" date="2020-07" db="EMBL/GenBank/DDBJ databases">
        <authorList>
            <person name="Zhuang K."/>
            <person name="Ran Y."/>
        </authorList>
    </citation>
    <scope>NUCLEOTIDE SEQUENCE [LARGE SCALE GENOMIC DNA]</scope>
    <source>
        <strain evidence="7 8">WCH-YHL-001</strain>
    </source>
</reference>
<gene>
    <name evidence="7" type="ORF">H0264_22440</name>
</gene>
<sequence length="353" mass="38902">MPVLTTAWCRIRRISVLQRERARKLVDSPRFQKFIVAIILVNAVSLGAETSDYLMSVAGGLISFVDSVALLIFVIEMLLKLYAYRLGYFRDPWNCFDFAVVGVALLPASGGLSVLRAFRILRALRLVSATPSMRKVVTNLLAALPGMGSILGLLALVLYVAAVMATKLFGGVTPEYFGSLGTSMWTLFQIMTGEAWPDIARTVMDEKPLAWIFFLGYILISTFVVLNLFLAVMVSAADDVREDENRERHEQETSDENAAYTAILTELTALRAEVRALQPAAHSLTNGHNGTRTTVIYSGNHRPDPHRQLSDAEITQAVLLYRGGESITSIADRLGATTATVRAGLQRRGIRRH</sequence>
<organism evidence="7 8">
    <name type="scientific">Nocardia huaxiensis</name>
    <dbReference type="NCBI Taxonomy" id="2755382"/>
    <lineage>
        <taxon>Bacteria</taxon>
        <taxon>Bacillati</taxon>
        <taxon>Actinomycetota</taxon>
        <taxon>Actinomycetes</taxon>
        <taxon>Mycobacteriales</taxon>
        <taxon>Nocardiaceae</taxon>
        <taxon>Nocardia</taxon>
    </lineage>
</organism>
<dbReference type="EMBL" id="CP059399">
    <property type="protein sequence ID" value="QLY28149.1"/>
    <property type="molecule type" value="Genomic_DNA"/>
</dbReference>
<dbReference type="Gene3D" id="1.10.10.60">
    <property type="entry name" value="Homeodomain-like"/>
    <property type="match status" value="1"/>
</dbReference>
<protein>
    <submittedName>
        <fullName evidence="7">Ion transporter</fullName>
    </submittedName>
</protein>
<keyword evidence="4 5" id="KW-0472">Membrane</keyword>
<evidence type="ECO:0000256" key="5">
    <source>
        <dbReference type="SAM" id="Phobius"/>
    </source>
</evidence>
<dbReference type="Pfam" id="PF00520">
    <property type="entry name" value="Ion_trans"/>
    <property type="match status" value="1"/>
</dbReference>
<feature type="transmembrane region" description="Helical" evidence="5">
    <location>
        <begin position="139"/>
        <end position="164"/>
    </location>
</feature>
<dbReference type="InterPro" id="IPR027359">
    <property type="entry name" value="Volt_channel_dom_sf"/>
</dbReference>
<keyword evidence="8" id="KW-1185">Reference proteome</keyword>
<accession>A0A7D6ZTC5</accession>
<dbReference type="AlphaFoldDB" id="A0A7D6ZTC5"/>
<feature type="transmembrane region" description="Helical" evidence="5">
    <location>
        <begin position="98"/>
        <end position="118"/>
    </location>
</feature>
<dbReference type="KEGG" id="nhu:H0264_22440"/>
<dbReference type="PANTHER" id="PTHR10037:SF62">
    <property type="entry name" value="SODIUM CHANNEL PROTEIN 60E"/>
    <property type="match status" value="1"/>
</dbReference>
<keyword evidence="3 5" id="KW-1133">Transmembrane helix</keyword>
<dbReference type="Proteomes" id="UP000515512">
    <property type="component" value="Chromosome"/>
</dbReference>
<evidence type="ECO:0000256" key="4">
    <source>
        <dbReference type="ARBA" id="ARBA00023136"/>
    </source>
</evidence>
<evidence type="ECO:0000259" key="6">
    <source>
        <dbReference type="Pfam" id="PF00520"/>
    </source>
</evidence>
<dbReference type="GO" id="GO:0001518">
    <property type="term" value="C:voltage-gated sodium channel complex"/>
    <property type="evidence" value="ECO:0007669"/>
    <property type="project" value="TreeGrafter"/>
</dbReference>
<name>A0A7D6ZTC5_9NOCA</name>
<evidence type="ECO:0000256" key="3">
    <source>
        <dbReference type="ARBA" id="ARBA00022989"/>
    </source>
</evidence>
<dbReference type="Gene3D" id="1.20.120.350">
    <property type="entry name" value="Voltage-gated potassium channels. Chain C"/>
    <property type="match status" value="1"/>
</dbReference>
<dbReference type="PANTHER" id="PTHR10037">
    <property type="entry name" value="VOLTAGE-GATED CATION CHANNEL CALCIUM AND SODIUM"/>
    <property type="match status" value="1"/>
</dbReference>
<evidence type="ECO:0000313" key="8">
    <source>
        <dbReference type="Proteomes" id="UP000515512"/>
    </source>
</evidence>
<evidence type="ECO:0000256" key="2">
    <source>
        <dbReference type="ARBA" id="ARBA00022692"/>
    </source>
</evidence>
<feature type="transmembrane region" description="Helical" evidence="5">
    <location>
        <begin position="209"/>
        <end position="234"/>
    </location>
</feature>
<dbReference type="InterPro" id="IPR043203">
    <property type="entry name" value="VGCC_Ca_Na"/>
</dbReference>
<feature type="transmembrane region" description="Helical" evidence="5">
    <location>
        <begin position="55"/>
        <end position="78"/>
    </location>
</feature>
<dbReference type="GO" id="GO:0005248">
    <property type="term" value="F:voltage-gated sodium channel activity"/>
    <property type="evidence" value="ECO:0007669"/>
    <property type="project" value="TreeGrafter"/>
</dbReference>
<evidence type="ECO:0000313" key="7">
    <source>
        <dbReference type="EMBL" id="QLY28149.1"/>
    </source>
</evidence>
<feature type="domain" description="Ion transport" evidence="6">
    <location>
        <begin position="30"/>
        <end position="243"/>
    </location>
</feature>
<evidence type="ECO:0000256" key="1">
    <source>
        <dbReference type="ARBA" id="ARBA00004141"/>
    </source>
</evidence>
<dbReference type="RefSeq" id="WP_181579357.1">
    <property type="nucleotide sequence ID" value="NZ_CP059399.1"/>
</dbReference>
<dbReference type="InterPro" id="IPR005821">
    <property type="entry name" value="Ion_trans_dom"/>
</dbReference>
<comment type="subcellular location">
    <subcellularLocation>
        <location evidence="1">Membrane</location>
        <topology evidence="1">Multi-pass membrane protein</topology>
    </subcellularLocation>
</comment>
<dbReference type="SUPFAM" id="SSF81324">
    <property type="entry name" value="Voltage-gated potassium channels"/>
    <property type="match status" value="1"/>
</dbReference>
<keyword evidence="2 5" id="KW-0812">Transmembrane</keyword>